<reference evidence="1" key="1">
    <citation type="submission" date="2022-07" db="EMBL/GenBank/DDBJ databases">
        <title>Phylogenomic reconstructions and comparative analyses of Kickxellomycotina fungi.</title>
        <authorList>
            <person name="Reynolds N.K."/>
            <person name="Stajich J.E."/>
            <person name="Barry K."/>
            <person name="Grigoriev I.V."/>
            <person name="Crous P."/>
            <person name="Smith M.E."/>
        </authorList>
    </citation>
    <scope>NUCLEOTIDE SEQUENCE</scope>
    <source>
        <strain evidence="1">Benny 63K</strain>
    </source>
</reference>
<evidence type="ECO:0000313" key="1">
    <source>
        <dbReference type="EMBL" id="KAJ1894120.1"/>
    </source>
</evidence>
<evidence type="ECO:0000313" key="2">
    <source>
        <dbReference type="Proteomes" id="UP001150581"/>
    </source>
</evidence>
<sequence length="223" mass="24769">MTISAVTHSPAPTAVALGTPWENNRPLWVFGYGSIIYRVDFPVEEQVFGYIKGRKRAFLQESHDHRGTDENPGRVCTLIPAREWNVVFSKDTVADDAACWGMAYKVKSGMERAVKEHLDFREKDGYTIDFVDVFGGDSDTVPVLSQVMVYVGVSSNPSFAGASSIEDTARVIARAEGPSGTNREYLFKLCNALRDKDPDAVDPYLAQLETMVNNIILNKQLNK</sequence>
<accession>A0ACC1IH05</accession>
<organism evidence="1 2">
    <name type="scientific">Kickxella alabastrina</name>
    <dbReference type="NCBI Taxonomy" id="61397"/>
    <lineage>
        <taxon>Eukaryota</taxon>
        <taxon>Fungi</taxon>
        <taxon>Fungi incertae sedis</taxon>
        <taxon>Zoopagomycota</taxon>
        <taxon>Kickxellomycotina</taxon>
        <taxon>Kickxellomycetes</taxon>
        <taxon>Kickxellales</taxon>
        <taxon>Kickxellaceae</taxon>
        <taxon>Kickxella</taxon>
    </lineage>
</organism>
<gene>
    <name evidence="1" type="ORF">LPJ66_005375</name>
</gene>
<name>A0ACC1IH05_9FUNG</name>
<dbReference type="EMBL" id="JANBPG010000735">
    <property type="protein sequence ID" value="KAJ1894120.1"/>
    <property type="molecule type" value="Genomic_DNA"/>
</dbReference>
<dbReference type="Proteomes" id="UP001150581">
    <property type="component" value="Unassembled WGS sequence"/>
</dbReference>
<comment type="caution">
    <text evidence="1">The sequence shown here is derived from an EMBL/GenBank/DDBJ whole genome shotgun (WGS) entry which is preliminary data.</text>
</comment>
<protein>
    <submittedName>
        <fullName evidence="1">Uncharacterized protein</fullName>
    </submittedName>
</protein>
<keyword evidence="2" id="KW-1185">Reference proteome</keyword>
<proteinExistence type="predicted"/>